<evidence type="ECO:0000313" key="6">
    <source>
        <dbReference type="EMBL" id="MDT9410732.1"/>
    </source>
</evidence>
<evidence type="ECO:0000256" key="2">
    <source>
        <dbReference type="ARBA" id="ARBA00023125"/>
    </source>
</evidence>
<reference evidence="6 9" key="2">
    <citation type="submission" date="2023-03" db="EMBL/GenBank/DDBJ databases">
        <title>Whole genome sequence of the first Corynebacterium rouxii strains isolated in Brazil: a recent member of Corynebacterium diphtheriae complex.</title>
        <authorList>
            <person name="Vieira V."/>
            <person name="Ramos J.N."/>
            <person name="Araujo M.R.B."/>
            <person name="Baio P.V."/>
            <person name="Sant'Anna L.O."/>
            <person name="Veras J.F.C."/>
            <person name="Vieira E.M.D."/>
            <person name="Sousa M.A.B."/>
            <person name="Camargo C.H."/>
            <person name="Sacchi C.T."/>
            <person name="Campos K.R."/>
            <person name="Santos M.B.N."/>
            <person name="Bokermann S."/>
            <person name="Alvim L.B."/>
            <person name="Santos L.S."/>
            <person name="Mattos-Guaraldi A.L."/>
        </authorList>
    </citation>
    <scope>NUCLEOTIDE SEQUENCE [LARGE SCALE GENOMIC DNA]</scope>
    <source>
        <strain evidence="6 9">70862</strain>
    </source>
</reference>
<dbReference type="PANTHER" id="PTHR30055">
    <property type="entry name" value="HTH-TYPE TRANSCRIPTIONAL REGULATOR RUTR"/>
    <property type="match status" value="1"/>
</dbReference>
<keyword evidence="1" id="KW-0805">Transcription regulation</keyword>
<dbReference type="SUPFAM" id="SSF46689">
    <property type="entry name" value="Homeodomain-like"/>
    <property type="match status" value="1"/>
</dbReference>
<evidence type="ECO:0000313" key="9">
    <source>
        <dbReference type="Proteomes" id="UP001265983"/>
    </source>
</evidence>
<dbReference type="KEGG" id="crf:FRC0190_00895"/>
<dbReference type="InterPro" id="IPR050109">
    <property type="entry name" value="HTH-type_TetR-like_transc_reg"/>
</dbReference>
<organism evidence="7 8">
    <name type="scientific">Corynebacterium rouxii</name>
    <dbReference type="NCBI Taxonomy" id="2719119"/>
    <lineage>
        <taxon>Bacteria</taxon>
        <taxon>Bacillati</taxon>
        <taxon>Actinomycetota</taxon>
        <taxon>Actinomycetes</taxon>
        <taxon>Mycobacteriales</taxon>
        <taxon>Corynebacteriaceae</taxon>
        <taxon>Corynebacterium</taxon>
    </lineage>
</organism>
<dbReference type="GO" id="GO:0003700">
    <property type="term" value="F:DNA-binding transcription factor activity"/>
    <property type="evidence" value="ECO:0007669"/>
    <property type="project" value="TreeGrafter"/>
</dbReference>
<protein>
    <submittedName>
        <fullName evidence="7">TetR family transcriptional regulator</fullName>
    </submittedName>
</protein>
<reference evidence="7 8" key="1">
    <citation type="submission" date="2019-11" db="EMBL/GenBank/DDBJ databases">
        <authorList>
            <person name="Brisse S."/>
        </authorList>
    </citation>
    <scope>NUCLEOTIDE SEQUENCE [LARGE SCALE GENOMIC DNA]</scope>
    <source>
        <strain evidence="7">FRC0190</strain>
    </source>
</reference>
<dbReference type="EMBL" id="LR738855">
    <property type="protein sequence ID" value="VZH84903.1"/>
    <property type="molecule type" value="Genomic_DNA"/>
</dbReference>
<keyword evidence="3" id="KW-0804">Transcription</keyword>
<evidence type="ECO:0000313" key="8">
    <source>
        <dbReference type="Proteomes" id="UP000423525"/>
    </source>
</evidence>
<name>A0A6I8MB82_9CORY</name>
<evidence type="ECO:0000259" key="5">
    <source>
        <dbReference type="PROSITE" id="PS50977"/>
    </source>
</evidence>
<proteinExistence type="predicted"/>
<dbReference type="AlphaFoldDB" id="A0A6I8MB82"/>
<gene>
    <name evidence="7" type="ORF">FRC0190_00895</name>
    <name evidence="6" type="ORF">P8T80_04945</name>
</gene>
<dbReference type="GO" id="GO:0000976">
    <property type="term" value="F:transcription cis-regulatory region binding"/>
    <property type="evidence" value="ECO:0007669"/>
    <property type="project" value="TreeGrafter"/>
</dbReference>
<feature type="DNA-binding region" description="H-T-H motif" evidence="4">
    <location>
        <begin position="38"/>
        <end position="57"/>
    </location>
</feature>
<evidence type="ECO:0000256" key="1">
    <source>
        <dbReference type="ARBA" id="ARBA00023015"/>
    </source>
</evidence>
<evidence type="ECO:0000313" key="7">
    <source>
        <dbReference type="EMBL" id="VZH84903.1"/>
    </source>
</evidence>
<keyword evidence="9" id="KW-1185">Reference proteome</keyword>
<evidence type="ECO:0000256" key="3">
    <source>
        <dbReference type="ARBA" id="ARBA00023163"/>
    </source>
</evidence>
<accession>A0A6I8MB82</accession>
<dbReference type="Pfam" id="PF00440">
    <property type="entry name" value="TetR_N"/>
    <property type="match status" value="1"/>
</dbReference>
<dbReference type="PANTHER" id="PTHR30055:SF234">
    <property type="entry name" value="HTH-TYPE TRANSCRIPTIONAL REGULATOR BETI"/>
    <property type="match status" value="1"/>
</dbReference>
<evidence type="ECO:0000256" key="4">
    <source>
        <dbReference type="PROSITE-ProRule" id="PRU00335"/>
    </source>
</evidence>
<dbReference type="RefSeq" id="WP_155872226.1">
    <property type="nucleotide sequence ID" value="NZ_CP168248.1"/>
</dbReference>
<dbReference type="InterPro" id="IPR001647">
    <property type="entry name" value="HTH_TetR"/>
</dbReference>
<sequence>MSTQPDTSLRATKRLKTRISVEDAATALVLRDGFDNVTVEDICAAAEISKRTFFNYFDSKENAVFGDTQVDILPQLREEFLSHPHEDLPEAVIRLHMNLVFSGKDFDPHTRGEIIRRRKAIRHNNPERSFNYNALYHKVFINFKTLVSDYFECFPEQRRLGGDVDVEATAVVLSSSYAIRFGFTLWADSPSASFSTLEESCLEALVHLRTINKGL</sequence>
<dbReference type="PROSITE" id="PS50977">
    <property type="entry name" value="HTH_TETR_2"/>
    <property type="match status" value="1"/>
</dbReference>
<feature type="domain" description="HTH tetR-type" evidence="5">
    <location>
        <begin position="15"/>
        <end position="75"/>
    </location>
</feature>
<dbReference type="InterPro" id="IPR023772">
    <property type="entry name" value="DNA-bd_HTH_TetR-type_CS"/>
</dbReference>
<dbReference type="PROSITE" id="PS01081">
    <property type="entry name" value="HTH_TETR_1"/>
    <property type="match status" value="1"/>
</dbReference>
<keyword evidence="2 4" id="KW-0238">DNA-binding</keyword>
<dbReference type="Gene3D" id="1.10.357.10">
    <property type="entry name" value="Tetracycline Repressor, domain 2"/>
    <property type="match status" value="1"/>
</dbReference>
<dbReference type="Proteomes" id="UP001265983">
    <property type="component" value="Unassembled WGS sequence"/>
</dbReference>
<dbReference type="EMBL" id="JARUHM010000009">
    <property type="protein sequence ID" value="MDT9410732.1"/>
    <property type="molecule type" value="Genomic_DNA"/>
</dbReference>
<dbReference type="Proteomes" id="UP000423525">
    <property type="component" value="Chromosome"/>
</dbReference>
<dbReference type="InterPro" id="IPR009057">
    <property type="entry name" value="Homeodomain-like_sf"/>
</dbReference>